<dbReference type="SMART" id="SM00387">
    <property type="entry name" value="HATPase_c"/>
    <property type="match status" value="1"/>
</dbReference>
<feature type="domain" description="Histidine kinase" evidence="10">
    <location>
        <begin position="278"/>
        <end position="484"/>
    </location>
</feature>
<dbReference type="Gene3D" id="3.30.565.10">
    <property type="entry name" value="Histidine kinase-like ATPase, C-terminal domain"/>
    <property type="match status" value="1"/>
</dbReference>
<proteinExistence type="predicted"/>
<dbReference type="InterPro" id="IPR003594">
    <property type="entry name" value="HATPase_dom"/>
</dbReference>
<dbReference type="SMART" id="SM00388">
    <property type="entry name" value="HisKA"/>
    <property type="match status" value="1"/>
</dbReference>
<dbReference type="InterPro" id="IPR004358">
    <property type="entry name" value="Sig_transdc_His_kin-like_C"/>
</dbReference>
<evidence type="ECO:0000256" key="9">
    <source>
        <dbReference type="SAM" id="Phobius"/>
    </source>
</evidence>
<name>A0A1Y0D7I1_9GAMM</name>
<dbReference type="AlphaFoldDB" id="A0A1Y0D7I1"/>
<accession>A0A1Y0D7I1</accession>
<evidence type="ECO:0000313" key="11">
    <source>
        <dbReference type="EMBL" id="ART83106.1"/>
    </source>
</evidence>
<dbReference type="PRINTS" id="PR00344">
    <property type="entry name" value="BCTRLSENSOR"/>
</dbReference>
<dbReference type="Gene3D" id="1.10.287.130">
    <property type="match status" value="1"/>
</dbReference>
<dbReference type="Pfam" id="PF02518">
    <property type="entry name" value="HATPase_c"/>
    <property type="match status" value="1"/>
</dbReference>
<evidence type="ECO:0000256" key="1">
    <source>
        <dbReference type="ARBA" id="ARBA00000085"/>
    </source>
</evidence>
<keyword evidence="6 11" id="KW-0418">Kinase</keyword>
<feature type="transmembrane region" description="Helical" evidence="9">
    <location>
        <begin position="227"/>
        <end position="250"/>
    </location>
</feature>
<keyword evidence="12" id="KW-1185">Reference proteome</keyword>
<dbReference type="SUPFAM" id="SSF47384">
    <property type="entry name" value="Homodimeric domain of signal transducing histidine kinase"/>
    <property type="match status" value="1"/>
</dbReference>
<organism evidence="11 12">
    <name type="scientific">Oceanisphaera profunda</name>
    <dbReference type="NCBI Taxonomy" id="1416627"/>
    <lineage>
        <taxon>Bacteria</taxon>
        <taxon>Pseudomonadati</taxon>
        <taxon>Pseudomonadota</taxon>
        <taxon>Gammaproteobacteria</taxon>
        <taxon>Aeromonadales</taxon>
        <taxon>Aeromonadaceae</taxon>
        <taxon>Oceanisphaera</taxon>
    </lineage>
</organism>
<dbReference type="InterPro" id="IPR003661">
    <property type="entry name" value="HisK_dim/P_dom"/>
</dbReference>
<evidence type="ECO:0000259" key="10">
    <source>
        <dbReference type="PROSITE" id="PS50109"/>
    </source>
</evidence>
<keyword evidence="4" id="KW-0808">Transferase</keyword>
<dbReference type="EC" id="2.7.13.3" evidence="2"/>
<dbReference type="GO" id="GO:0000155">
    <property type="term" value="F:phosphorelay sensor kinase activity"/>
    <property type="evidence" value="ECO:0007669"/>
    <property type="project" value="InterPro"/>
</dbReference>
<dbReference type="PANTHER" id="PTHR43065">
    <property type="entry name" value="SENSOR HISTIDINE KINASE"/>
    <property type="match status" value="1"/>
</dbReference>
<evidence type="ECO:0000256" key="8">
    <source>
        <dbReference type="ARBA" id="ARBA00023012"/>
    </source>
</evidence>
<dbReference type="PANTHER" id="PTHR43065:SF10">
    <property type="entry name" value="PEROXIDE STRESS-ACTIVATED HISTIDINE KINASE MAK3"/>
    <property type="match status" value="1"/>
</dbReference>
<evidence type="ECO:0000256" key="6">
    <source>
        <dbReference type="ARBA" id="ARBA00022777"/>
    </source>
</evidence>
<dbReference type="InterPro" id="IPR036097">
    <property type="entry name" value="HisK_dim/P_sf"/>
</dbReference>
<dbReference type="PROSITE" id="PS50109">
    <property type="entry name" value="HIS_KIN"/>
    <property type="match status" value="1"/>
</dbReference>
<dbReference type="Proteomes" id="UP000243937">
    <property type="component" value="Chromosome"/>
</dbReference>
<dbReference type="InterPro" id="IPR036890">
    <property type="entry name" value="HATPase_C_sf"/>
</dbReference>
<keyword evidence="9" id="KW-0812">Transmembrane</keyword>
<dbReference type="SUPFAM" id="SSF55874">
    <property type="entry name" value="ATPase domain of HSP90 chaperone/DNA topoisomerase II/histidine kinase"/>
    <property type="match status" value="1"/>
</dbReference>
<dbReference type="KEGG" id="opf:CBP31_11165"/>
<feature type="transmembrane region" description="Helical" evidence="9">
    <location>
        <begin position="28"/>
        <end position="52"/>
    </location>
</feature>
<evidence type="ECO:0000256" key="5">
    <source>
        <dbReference type="ARBA" id="ARBA00022741"/>
    </source>
</evidence>
<dbReference type="OrthoDB" id="9804645at2"/>
<keyword evidence="9" id="KW-1133">Transmembrane helix</keyword>
<gene>
    <name evidence="11" type="ORF">CBP31_11165</name>
</gene>
<evidence type="ECO:0000256" key="4">
    <source>
        <dbReference type="ARBA" id="ARBA00022679"/>
    </source>
</evidence>
<keyword evidence="7" id="KW-0067">ATP-binding</keyword>
<comment type="catalytic activity">
    <reaction evidence="1">
        <text>ATP + protein L-histidine = ADP + protein N-phospho-L-histidine.</text>
        <dbReference type="EC" id="2.7.13.3"/>
    </reaction>
</comment>
<keyword evidence="5" id="KW-0547">Nucleotide-binding</keyword>
<dbReference type="GO" id="GO:0005524">
    <property type="term" value="F:ATP binding"/>
    <property type="evidence" value="ECO:0007669"/>
    <property type="project" value="UniProtKB-KW"/>
</dbReference>
<keyword evidence="8" id="KW-0902">Two-component regulatory system</keyword>
<evidence type="ECO:0000256" key="3">
    <source>
        <dbReference type="ARBA" id="ARBA00022553"/>
    </source>
</evidence>
<dbReference type="InterPro" id="IPR005467">
    <property type="entry name" value="His_kinase_dom"/>
</dbReference>
<dbReference type="RefSeq" id="WP_087037295.1">
    <property type="nucleotide sequence ID" value="NZ_CP021377.1"/>
</dbReference>
<dbReference type="EMBL" id="CP021377">
    <property type="protein sequence ID" value="ART83106.1"/>
    <property type="molecule type" value="Genomic_DNA"/>
</dbReference>
<dbReference type="Pfam" id="PF00512">
    <property type="entry name" value="HisKA"/>
    <property type="match status" value="1"/>
</dbReference>
<dbReference type="CDD" id="cd00082">
    <property type="entry name" value="HisKA"/>
    <property type="match status" value="1"/>
</dbReference>
<evidence type="ECO:0000313" key="12">
    <source>
        <dbReference type="Proteomes" id="UP000243937"/>
    </source>
</evidence>
<evidence type="ECO:0000256" key="2">
    <source>
        <dbReference type="ARBA" id="ARBA00012438"/>
    </source>
</evidence>
<reference evidence="11 12" key="1">
    <citation type="journal article" date="2014" name="Int. J. Syst. Evol. Microbiol.">
        <title>Oceanisphaera profunda sp. nov., a marine bacterium isolated from deep-sea sediment, and emended description of the genus Oceanisphaera.</title>
        <authorList>
            <person name="Xu Z."/>
            <person name="Zhang X.Y."/>
            <person name="Su H.N."/>
            <person name="Yu Z.C."/>
            <person name="Liu C."/>
            <person name="Li H."/>
            <person name="Chen X.L."/>
            <person name="Song X.Y."/>
            <person name="Xie B.B."/>
            <person name="Qin Q.L."/>
            <person name="Zhou B.C."/>
            <person name="Shi M."/>
            <person name="Huang Y."/>
            <person name="Zhang Y.Z."/>
        </authorList>
    </citation>
    <scope>NUCLEOTIDE SEQUENCE [LARGE SCALE GENOMIC DNA]</scope>
    <source>
        <strain evidence="11 12">SM1222</strain>
    </source>
</reference>
<protein>
    <recommendedName>
        <fullName evidence="2">histidine kinase</fullName>
        <ecNumber evidence="2">2.7.13.3</ecNumber>
    </recommendedName>
</protein>
<sequence length="493" mass="55691">MRHLIENIRIISLFRAGRHHSRFSFLRWFSLLSALLIAAVAIGVGAITTQFLRNESIDRDSMLSAQFIQSIAEVEVVHAGIPLLPTIGEFFFPALHYKYLESFEVADVRVKKARNEFLDHISHLPDLLLANIYSNDRAIVWSTNPELIGKKIVDNNELDDAFNLRRYVASSHYNVDEHRSEQQFHWLPKDLYIENYIPLLDINNNVLAVVEIYKEPRDLNARIQRGYVLIWQAVALGGGLMYLGLFWIVYRASVQLASQQQQLIANETFVVLGEMSSAIAHSLRNPLASIRSSAELSLELSEQPIHKNINDIINQVDRMSQWIRELLVSSPSLAGESEAVDPVIVIREAVLAFETQIHNSNIKVECEIKQFSLVISRRTLLTQVLNSLIANAIEAMPDGGLLRIVAEQDVSQRCLNVTISDTGKGMTKRQEMMAFKPFYTTKQGGVGIGLMLVKRLMERFDGQVELSSCEQKGTKVSLRFKVATGGKPWSTAY</sequence>
<keyword evidence="3" id="KW-0597">Phosphoprotein</keyword>
<evidence type="ECO:0000256" key="7">
    <source>
        <dbReference type="ARBA" id="ARBA00022840"/>
    </source>
</evidence>
<keyword evidence="9" id="KW-0472">Membrane</keyword>